<dbReference type="Pfam" id="PF00096">
    <property type="entry name" value="zf-C2H2"/>
    <property type="match status" value="3"/>
</dbReference>
<feature type="domain" description="C2H2-type" evidence="12">
    <location>
        <begin position="509"/>
        <end position="536"/>
    </location>
</feature>
<evidence type="ECO:0000256" key="8">
    <source>
        <dbReference type="ARBA" id="ARBA00023163"/>
    </source>
</evidence>
<organism evidence="13 14">
    <name type="scientific">Oreochromis aureus</name>
    <name type="common">Israeli tilapia</name>
    <name type="synonym">Chromis aureus</name>
    <dbReference type="NCBI Taxonomy" id="47969"/>
    <lineage>
        <taxon>Eukaryota</taxon>
        <taxon>Metazoa</taxon>
        <taxon>Chordata</taxon>
        <taxon>Craniata</taxon>
        <taxon>Vertebrata</taxon>
        <taxon>Euteleostomi</taxon>
        <taxon>Actinopterygii</taxon>
        <taxon>Neopterygii</taxon>
        <taxon>Teleostei</taxon>
        <taxon>Neoteleostei</taxon>
        <taxon>Acanthomorphata</taxon>
        <taxon>Ovalentaria</taxon>
        <taxon>Cichlomorphae</taxon>
        <taxon>Cichliformes</taxon>
        <taxon>Cichlidae</taxon>
        <taxon>African cichlids</taxon>
        <taxon>Pseudocrenilabrinae</taxon>
        <taxon>Oreochromini</taxon>
        <taxon>Oreochromis</taxon>
    </lineage>
</organism>
<dbReference type="FunFam" id="3.30.160.60:FF:002117">
    <property type="entry name" value="Zinc finger protein 142"/>
    <property type="match status" value="1"/>
</dbReference>
<feature type="region of interest" description="Disordered" evidence="11">
    <location>
        <begin position="202"/>
        <end position="224"/>
    </location>
</feature>
<evidence type="ECO:0000256" key="5">
    <source>
        <dbReference type="ARBA" id="ARBA00022833"/>
    </source>
</evidence>
<dbReference type="Gene3D" id="3.30.160.60">
    <property type="entry name" value="Classic Zinc Finger"/>
    <property type="match status" value="21"/>
</dbReference>
<evidence type="ECO:0000256" key="2">
    <source>
        <dbReference type="ARBA" id="ARBA00022723"/>
    </source>
</evidence>
<keyword evidence="3" id="KW-0677">Repeat</keyword>
<dbReference type="InterPro" id="IPR013087">
    <property type="entry name" value="Znf_C2H2_type"/>
</dbReference>
<feature type="domain" description="C2H2-type" evidence="12">
    <location>
        <begin position="246"/>
        <end position="273"/>
    </location>
</feature>
<keyword evidence="2" id="KW-0479">Metal-binding</keyword>
<dbReference type="RefSeq" id="XP_039455782.1">
    <property type="nucleotide sequence ID" value="XM_039599848.1"/>
</dbReference>
<dbReference type="FunFam" id="3.30.160.60:FF:000012">
    <property type="entry name" value="RB-associated KRAB zinc finger protein-like"/>
    <property type="match status" value="1"/>
</dbReference>
<feature type="domain" description="C2H2-type" evidence="12">
    <location>
        <begin position="1467"/>
        <end position="1494"/>
    </location>
</feature>
<dbReference type="InterPro" id="IPR036236">
    <property type="entry name" value="Znf_C2H2_sf"/>
</dbReference>
<feature type="domain" description="C2H2-type" evidence="12">
    <location>
        <begin position="1353"/>
        <end position="1380"/>
    </location>
</feature>
<feature type="region of interest" description="Disordered" evidence="11">
    <location>
        <begin position="1670"/>
        <end position="1694"/>
    </location>
</feature>
<feature type="domain" description="C2H2-type" evidence="12">
    <location>
        <begin position="335"/>
        <end position="357"/>
    </location>
</feature>
<keyword evidence="5" id="KW-0862">Zinc</keyword>
<feature type="region of interest" description="Disordered" evidence="11">
    <location>
        <begin position="786"/>
        <end position="821"/>
    </location>
</feature>
<dbReference type="SUPFAM" id="SSF57667">
    <property type="entry name" value="beta-beta-alpha zinc fingers"/>
    <property type="match status" value="13"/>
</dbReference>
<feature type="domain" description="C2H2-type" evidence="12">
    <location>
        <begin position="1298"/>
        <end position="1321"/>
    </location>
</feature>
<dbReference type="OMA" id="ADCEYST"/>
<feature type="domain" description="C2H2-type" evidence="12">
    <location>
        <begin position="302"/>
        <end position="330"/>
    </location>
</feature>
<dbReference type="Proteomes" id="UP000472276">
    <property type="component" value="Unassembled WGS sequence"/>
</dbReference>
<feature type="region of interest" description="Disordered" evidence="11">
    <location>
        <begin position="1075"/>
        <end position="1094"/>
    </location>
</feature>
<feature type="domain" description="C2H2-type" evidence="12">
    <location>
        <begin position="396"/>
        <end position="420"/>
    </location>
</feature>
<proteinExistence type="predicted"/>
<dbReference type="Pfam" id="PF23574">
    <property type="entry name" value="zf-C2H2_ZNF142_18"/>
    <property type="match status" value="1"/>
</dbReference>
<dbReference type="GO" id="GO:0005634">
    <property type="term" value="C:nucleus"/>
    <property type="evidence" value="ECO:0007669"/>
    <property type="project" value="UniProtKB-SubCell"/>
</dbReference>
<feature type="domain" description="C2H2-type" evidence="12">
    <location>
        <begin position="57"/>
        <end position="85"/>
    </location>
</feature>
<keyword evidence="4 10" id="KW-0863">Zinc-finger</keyword>
<evidence type="ECO:0000256" key="7">
    <source>
        <dbReference type="ARBA" id="ARBA00023125"/>
    </source>
</evidence>
<comment type="subcellular location">
    <subcellularLocation>
        <location evidence="1">Nucleus</location>
    </subcellularLocation>
</comment>
<dbReference type="GO" id="GO:0008270">
    <property type="term" value="F:zinc ion binding"/>
    <property type="evidence" value="ECO:0007669"/>
    <property type="project" value="UniProtKB-KW"/>
</dbReference>
<accession>A0A668TD57</accession>
<keyword evidence="14" id="KW-1185">Reference proteome</keyword>
<reference evidence="13" key="2">
    <citation type="submission" date="2025-09" db="UniProtKB">
        <authorList>
            <consortium name="Ensembl"/>
        </authorList>
    </citation>
    <scope>IDENTIFICATION</scope>
</reference>
<dbReference type="GO" id="GO:0001228">
    <property type="term" value="F:DNA-binding transcription activator activity, RNA polymerase II-specific"/>
    <property type="evidence" value="ECO:0007669"/>
    <property type="project" value="TreeGrafter"/>
</dbReference>
<feature type="region of interest" description="Disordered" evidence="11">
    <location>
        <begin position="978"/>
        <end position="1038"/>
    </location>
</feature>
<feature type="domain" description="C2H2-type" evidence="12">
    <location>
        <begin position="1580"/>
        <end position="1607"/>
    </location>
</feature>
<feature type="domain" description="C2H2-type" evidence="12">
    <location>
        <begin position="1608"/>
        <end position="1635"/>
    </location>
</feature>
<evidence type="ECO:0000313" key="13">
    <source>
        <dbReference type="Ensembl" id="ENSOABP00000024713.2"/>
    </source>
</evidence>
<feature type="compositionally biased region" description="Polar residues" evidence="11">
    <location>
        <begin position="979"/>
        <end position="1038"/>
    </location>
</feature>
<feature type="domain" description="C2H2-type" evidence="12">
    <location>
        <begin position="423"/>
        <end position="451"/>
    </location>
</feature>
<feature type="region of interest" description="Disordered" evidence="11">
    <location>
        <begin position="710"/>
        <end position="753"/>
    </location>
</feature>
<evidence type="ECO:0000256" key="1">
    <source>
        <dbReference type="ARBA" id="ARBA00004123"/>
    </source>
</evidence>
<name>A0A668TD57_OREAU</name>
<evidence type="ECO:0000256" key="3">
    <source>
        <dbReference type="ARBA" id="ARBA00022737"/>
    </source>
</evidence>
<feature type="domain" description="C2H2-type" evidence="12">
    <location>
        <begin position="1552"/>
        <end position="1579"/>
    </location>
</feature>
<feature type="domain" description="C2H2-type" evidence="12">
    <location>
        <begin position="21"/>
        <end position="48"/>
    </location>
</feature>
<dbReference type="GeneID" id="116334057"/>
<dbReference type="FunFam" id="3.30.160.60:FF:002452">
    <property type="entry name" value="zinc finger protein 142 isoform X4"/>
    <property type="match status" value="1"/>
</dbReference>
<evidence type="ECO:0000256" key="10">
    <source>
        <dbReference type="PROSITE-ProRule" id="PRU00042"/>
    </source>
</evidence>
<feature type="domain" description="C2H2-type" evidence="12">
    <location>
        <begin position="1495"/>
        <end position="1522"/>
    </location>
</feature>
<feature type="compositionally biased region" description="Polar residues" evidence="11">
    <location>
        <begin position="786"/>
        <end position="806"/>
    </location>
</feature>
<feature type="domain" description="C2H2-type" evidence="12">
    <location>
        <begin position="1240"/>
        <end position="1268"/>
    </location>
</feature>
<keyword evidence="8" id="KW-0804">Transcription</keyword>
<dbReference type="PANTHER" id="PTHR24376">
    <property type="entry name" value="ZINC FINGER PROTEIN"/>
    <property type="match status" value="1"/>
</dbReference>
<dbReference type="FunFam" id="3.30.160.60:FF:001062">
    <property type="entry name" value="Zinc finger protein 142"/>
    <property type="match status" value="1"/>
</dbReference>
<evidence type="ECO:0000259" key="12">
    <source>
        <dbReference type="PROSITE" id="PS50157"/>
    </source>
</evidence>
<dbReference type="FunFam" id="3.30.160.60:FF:000614">
    <property type="entry name" value="Zinc finger protein 142"/>
    <property type="match status" value="1"/>
</dbReference>
<dbReference type="Ensembl" id="ENSOABT00000025428.2">
    <property type="protein sequence ID" value="ENSOABP00000024713.2"/>
    <property type="gene ID" value="ENSOABG00000011780.2"/>
</dbReference>
<dbReference type="FunFam" id="3.30.160.60:FF:001657">
    <property type="entry name" value="Zinc finger protein 142"/>
    <property type="match status" value="1"/>
</dbReference>
<dbReference type="Pfam" id="PF23611">
    <property type="entry name" value="zf-C2H2_16"/>
    <property type="match status" value="3"/>
</dbReference>
<dbReference type="InterPro" id="IPR057828">
    <property type="entry name" value="Znf_C2H2_ZNF142_13th"/>
</dbReference>
<dbReference type="PROSITE" id="PS00028">
    <property type="entry name" value="ZINC_FINGER_C2H2_1"/>
    <property type="match status" value="18"/>
</dbReference>
<evidence type="ECO:0000256" key="4">
    <source>
        <dbReference type="ARBA" id="ARBA00022771"/>
    </source>
</evidence>
<keyword evidence="9" id="KW-0539">Nucleus</keyword>
<feature type="domain" description="C2H2-type" evidence="12">
    <location>
        <begin position="274"/>
        <end position="301"/>
    </location>
</feature>
<dbReference type="CTD" id="7701"/>
<dbReference type="SMART" id="SM00355">
    <property type="entry name" value="ZnF_C2H2"/>
    <property type="match status" value="41"/>
</dbReference>
<evidence type="ECO:0000256" key="6">
    <source>
        <dbReference type="ARBA" id="ARBA00023015"/>
    </source>
</evidence>
<dbReference type="InterPro" id="IPR056438">
    <property type="entry name" value="Znf-C2H2_CTCF"/>
</dbReference>
<keyword evidence="7" id="KW-0238">DNA-binding</keyword>
<protein>
    <recommendedName>
        <fullName evidence="12">C2H2-type domain-containing protein</fullName>
    </recommendedName>
</protein>
<evidence type="ECO:0000256" key="11">
    <source>
        <dbReference type="SAM" id="MobiDB-lite"/>
    </source>
</evidence>
<sequence length="1694" mass="194002">MSLILSIYHPRLKDTMETIDYRCEKCGQRFSDSGVFVSHPCSQRQIAPSTKVQLDRFKCSRCTEVFSKPAALKHHFKTSHSDPDLTGPFSCSEKGCHFSVSDRDEYQAHIISTHGLTLVPCTYRACKASFLTQAEMESHRKGHMPFGCFHCQFVSQNAKTLSGHLLEHKHLPNIAQVNEQEPALMGSKESCLSEVSVSQRKNPACGLEEQPERPGGMKDTTLAGDATSVPSKEYLAEGSEHIYRTHTCPKCRRCFKMRSHLQEHLRLHFPDPSLQCPTCKRYFTSKSKLRVHRLREAGEKIHRCHLCEYSAVERSSIRRHLISVHAGDGENGYSYICPTCGGSFHLSSALKAHMKSHNILSDSQPLACFQEGCSFQSSHHKDLIRHSAEAHGVKAVECRHHACGALFKSETDMEDHYRTHLAYHCSECDFSCSNKTVFLQHQRLGHAGPEKLSCDFCSFVTFNPVEFEQHLGHLHANEKIHRCSQCSYVTSHKRGLKRHMLMHSGERPHKCSLCEFKCRDESYMSKHMLTHSDDKNFMCAECGYVTKWKHYLNVHMRKHAGDLRYPCDQCPYRCHRMDQLNSHKLRHQAKSLICEICAYACKRKYELRNHMLAKHSGKDRQSAVFKCKYCTYTTCYRQALQNHENCKHTKLKEFRCALCFYSSFSSISLFLHKRKTHGYVPGDKAWLDNYAAKEKERSSAEFMQDFYNKPSVTHKLPEGPPPSGAPEGQRDKVLPDHDGSRETSPASQPEEVFDVVSQETITESLTPIGSPEEYCTLVLTALSTSDFQTPSENSARAPTLDSNRPEASQVKADLSSEEHDEDIHDSYEPLNNTAEPVEPGDCQTPDRNCETISPTFPPEHSQPLQSEVRLNAMKKYDKDQAEAMVLEGRVQMLVVPAEGVYRCEKCSYVTCRESALRNHCQALCHRRMKGHKCQACGAQFKQRRGLDGHLKKKCPALPRKTRTFVGISEISVAPKESCTVDQEGSNSDQTEQNKISTHPECTSHSKTFVTDDAATSSASENQQTESQKKLISSNKQQKSLYSKKGGKFRCKLCSFSSVRLITVRRHLSTCRRRFRKRENETNSEAGDEGGNESIKEREELVEKLDEDLVKVSKKRQIFGCPSCAFKCSQKRALDSHERKGCMRPGEVQCSLCSFVAKSKVSLTRHSLCVHRKVKFGAAKPKRLHCQYCTFSCKQQRCMTQHIALKHKGARPHRCRFCPFSTTRRYRLEEHESLHTGVGRHRCDVCDKTFGAMTKLRQHKRRIHDKRPTHFCSLCDFSSYTLDDVRRHNRRCHTGELQHVCTHCDAQFSSEVALRNHCKRVHQLQVCFSCKQCDYTCSSDITLRAHQQSKHPQVKCNTCQESFETKESLELHQRAHLAHQCHVCPFATKTRQLLAQHLLNEHEEGPAEDKALRCSTCQFACHHQLVLEQHLRSHGTKRLYKCTDCQYSTRNKQKITWHIRIHTGEKPYSCEECSYTCTDPSRLKLHMRVHQEEKKYLCPECGYKCKWATQLKYHMTKHTGEKPYACDECDYRTNRADALRAHCDTQHCDVRPYVCEKCGKAFKTSFILKTHQRQHSDDRPYTCGLCPKAFRWPAGLRHHYLSHTKQQPFSCRHCSYKAKQKFQVVKHLQRHHPDMPAEDGVVRDSEAGGFTLKEALEGTLDKRAEEAANELLSPASEVQEVTEEVEPGINPEERE</sequence>
<dbReference type="PANTHER" id="PTHR24376:SF216">
    <property type="entry name" value="ZINC FINGER PROTEIN 420-LIKE"/>
    <property type="match status" value="1"/>
</dbReference>
<dbReference type="PROSITE" id="PS50157">
    <property type="entry name" value="ZINC_FINGER_C2H2_2"/>
    <property type="match status" value="22"/>
</dbReference>
<reference evidence="13" key="1">
    <citation type="submission" date="2025-08" db="UniProtKB">
        <authorList>
            <consortium name="Ensembl"/>
        </authorList>
    </citation>
    <scope>IDENTIFICATION</scope>
</reference>
<evidence type="ECO:0000313" key="14">
    <source>
        <dbReference type="Proteomes" id="UP000472276"/>
    </source>
</evidence>
<feature type="domain" description="C2H2-type" evidence="12">
    <location>
        <begin position="1523"/>
        <end position="1551"/>
    </location>
</feature>
<feature type="compositionally biased region" description="Basic and acidic residues" evidence="11">
    <location>
        <begin position="728"/>
        <end position="741"/>
    </location>
</feature>
<feature type="domain" description="C2H2-type" evidence="12">
    <location>
        <begin position="481"/>
        <end position="508"/>
    </location>
</feature>
<gene>
    <name evidence="13" type="primary">znf142</name>
</gene>
<evidence type="ECO:0000256" key="9">
    <source>
        <dbReference type="ARBA" id="ARBA00023242"/>
    </source>
</evidence>
<dbReference type="Pfam" id="PF13909">
    <property type="entry name" value="zf-H2C2_5"/>
    <property type="match status" value="1"/>
</dbReference>
<feature type="domain" description="C2H2-type" evidence="12">
    <location>
        <begin position="537"/>
        <end position="564"/>
    </location>
</feature>
<feature type="domain" description="C2H2-type" evidence="12">
    <location>
        <begin position="625"/>
        <end position="653"/>
    </location>
</feature>
<feature type="domain" description="C2H2-type" evidence="12">
    <location>
        <begin position="1439"/>
        <end position="1466"/>
    </location>
</feature>
<dbReference type="FunFam" id="3.30.160.60:FF:000446">
    <property type="entry name" value="Zinc finger protein"/>
    <property type="match status" value="1"/>
</dbReference>
<keyword evidence="6" id="KW-0805">Transcription regulation</keyword>
<dbReference type="GO" id="GO:0000978">
    <property type="term" value="F:RNA polymerase II cis-regulatory region sequence-specific DNA binding"/>
    <property type="evidence" value="ECO:0007669"/>
    <property type="project" value="TreeGrafter"/>
</dbReference>